<keyword evidence="12" id="KW-0282">Flagellum</keyword>
<keyword evidence="11" id="KW-0175">Coiled coil</keyword>
<evidence type="ECO:0000256" key="2">
    <source>
        <dbReference type="ARBA" id="ARBA00010004"/>
    </source>
</evidence>
<evidence type="ECO:0000256" key="10">
    <source>
        <dbReference type="ARBA" id="ARBA00023225"/>
    </source>
</evidence>
<evidence type="ECO:0000256" key="9">
    <source>
        <dbReference type="ARBA" id="ARBA00023136"/>
    </source>
</evidence>
<dbReference type="Gene3D" id="1.10.287.1700">
    <property type="match status" value="1"/>
</dbReference>
<evidence type="ECO:0000256" key="5">
    <source>
        <dbReference type="ARBA" id="ARBA00022475"/>
    </source>
</evidence>
<dbReference type="InterPro" id="IPR012823">
    <property type="entry name" value="Flagell_FliJ"/>
</dbReference>
<keyword evidence="9" id="KW-0472">Membrane</keyword>
<evidence type="ECO:0000256" key="1">
    <source>
        <dbReference type="ARBA" id="ARBA00004413"/>
    </source>
</evidence>
<dbReference type="EMBL" id="FUXX01000005">
    <property type="protein sequence ID" value="SKA58626.1"/>
    <property type="molecule type" value="Genomic_DNA"/>
</dbReference>
<dbReference type="GO" id="GO:0005886">
    <property type="term" value="C:plasma membrane"/>
    <property type="evidence" value="ECO:0007669"/>
    <property type="project" value="UniProtKB-SubCell"/>
</dbReference>
<dbReference type="InterPro" id="IPR053716">
    <property type="entry name" value="Flag_assembly_chemotaxis_eff"/>
</dbReference>
<evidence type="ECO:0000313" key="13">
    <source>
        <dbReference type="Proteomes" id="UP000242432"/>
    </source>
</evidence>
<evidence type="ECO:0000256" key="3">
    <source>
        <dbReference type="ARBA" id="ARBA00020392"/>
    </source>
</evidence>
<keyword evidence="5" id="KW-1003">Cell membrane</keyword>
<evidence type="ECO:0000256" key="7">
    <source>
        <dbReference type="ARBA" id="ARBA00022795"/>
    </source>
</evidence>
<name>A0A1T4V120_9GAMM</name>
<keyword evidence="10" id="KW-1006">Bacterial flagellum protein export</keyword>
<comment type="subcellular location">
    <subcellularLocation>
        <location evidence="1">Cell membrane</location>
        <topology evidence="1">Peripheral membrane protein</topology>
        <orientation evidence="1">Cytoplasmic side</orientation>
    </subcellularLocation>
</comment>
<reference evidence="13" key="1">
    <citation type="submission" date="2017-02" db="EMBL/GenBank/DDBJ databases">
        <authorList>
            <person name="Varghese N."/>
            <person name="Submissions S."/>
        </authorList>
    </citation>
    <scope>NUCLEOTIDE SEQUENCE [LARGE SCALE GENOMIC DNA]</scope>
    <source>
        <strain evidence="13">DSM 3072</strain>
    </source>
</reference>
<keyword evidence="7" id="KW-1005">Bacterial flagellum biogenesis</keyword>
<dbReference type="GO" id="GO:0009288">
    <property type="term" value="C:bacterial-type flagellum"/>
    <property type="evidence" value="ECO:0007669"/>
    <property type="project" value="InterPro"/>
</dbReference>
<keyword evidence="8" id="KW-0653">Protein transport</keyword>
<dbReference type="STRING" id="83771.SAMN02910357_02488"/>
<evidence type="ECO:0000256" key="6">
    <source>
        <dbReference type="ARBA" id="ARBA00022500"/>
    </source>
</evidence>
<feature type="coiled-coil region" evidence="11">
    <location>
        <begin position="72"/>
        <end position="134"/>
    </location>
</feature>
<dbReference type="Proteomes" id="UP000242432">
    <property type="component" value="Unassembled WGS sequence"/>
</dbReference>
<evidence type="ECO:0000256" key="11">
    <source>
        <dbReference type="SAM" id="Coils"/>
    </source>
</evidence>
<feature type="coiled-coil region" evidence="11">
    <location>
        <begin position="17"/>
        <end position="44"/>
    </location>
</feature>
<dbReference type="PANTHER" id="PTHR38786">
    <property type="entry name" value="FLAGELLAR FLIJ PROTEIN"/>
    <property type="match status" value="1"/>
</dbReference>
<proteinExistence type="inferred from homology"/>
<sequence>MSDKALNLVLDLRKREEDEALELLIEAQNNVASFERQIAQLKEFENIYTEEMKSKSQFQMGMGTYLGYQQFINKLERIKERQEAGLVKLQEQENRARSNYLDKQKQRKIIESLIEKHRIERERLEARAEQKLSDDIVSSKQARIFIQKMK</sequence>
<dbReference type="RefSeq" id="WP_031491389.1">
    <property type="nucleotide sequence ID" value="NZ_FUXX01000005.1"/>
</dbReference>
<evidence type="ECO:0000256" key="4">
    <source>
        <dbReference type="ARBA" id="ARBA00022448"/>
    </source>
</evidence>
<dbReference type="GO" id="GO:0071973">
    <property type="term" value="P:bacterial-type flagellum-dependent cell motility"/>
    <property type="evidence" value="ECO:0007669"/>
    <property type="project" value="InterPro"/>
</dbReference>
<dbReference type="NCBIfam" id="TIGR02473">
    <property type="entry name" value="flagell_FliJ"/>
    <property type="match status" value="1"/>
</dbReference>
<dbReference type="GO" id="GO:0015031">
    <property type="term" value="P:protein transport"/>
    <property type="evidence" value="ECO:0007669"/>
    <property type="project" value="UniProtKB-KW"/>
</dbReference>
<keyword evidence="13" id="KW-1185">Reference proteome</keyword>
<evidence type="ECO:0000313" key="12">
    <source>
        <dbReference type="EMBL" id="SKA58626.1"/>
    </source>
</evidence>
<protein>
    <recommendedName>
        <fullName evidence="3">Flagellar FliJ protein</fullName>
    </recommendedName>
</protein>
<dbReference type="GO" id="GO:0044781">
    <property type="term" value="P:bacterial-type flagellum organization"/>
    <property type="evidence" value="ECO:0007669"/>
    <property type="project" value="UniProtKB-KW"/>
</dbReference>
<dbReference type="AlphaFoldDB" id="A0A1T4V120"/>
<accession>A0A1T4V120</accession>
<organism evidence="12 13">
    <name type="scientific">Succinivibrio dextrinosolvens DSM 3072</name>
    <dbReference type="NCBI Taxonomy" id="1123324"/>
    <lineage>
        <taxon>Bacteria</taxon>
        <taxon>Pseudomonadati</taxon>
        <taxon>Pseudomonadota</taxon>
        <taxon>Gammaproteobacteria</taxon>
        <taxon>Aeromonadales</taxon>
        <taxon>Succinivibrionaceae</taxon>
        <taxon>Succinivibrio</taxon>
    </lineage>
</organism>
<keyword evidence="4" id="KW-0813">Transport</keyword>
<dbReference type="Pfam" id="PF02050">
    <property type="entry name" value="FliJ"/>
    <property type="match status" value="1"/>
</dbReference>
<keyword evidence="6" id="KW-0145">Chemotaxis</keyword>
<dbReference type="GO" id="GO:0006935">
    <property type="term" value="P:chemotaxis"/>
    <property type="evidence" value="ECO:0007669"/>
    <property type="project" value="UniProtKB-KW"/>
</dbReference>
<keyword evidence="12" id="KW-0966">Cell projection</keyword>
<dbReference type="InterPro" id="IPR052570">
    <property type="entry name" value="FliJ"/>
</dbReference>
<evidence type="ECO:0000256" key="8">
    <source>
        <dbReference type="ARBA" id="ARBA00022927"/>
    </source>
</evidence>
<dbReference type="PANTHER" id="PTHR38786:SF1">
    <property type="entry name" value="FLAGELLAR FLIJ PROTEIN"/>
    <property type="match status" value="1"/>
</dbReference>
<gene>
    <name evidence="12" type="ORF">SAMN02745213_00497</name>
</gene>
<comment type="similarity">
    <text evidence="2">Belongs to the FliJ family.</text>
</comment>
<keyword evidence="12" id="KW-0969">Cilium</keyword>